<dbReference type="Gene3D" id="1.20.1440.20">
    <property type="entry name" value="LemA-like domain"/>
    <property type="match status" value="1"/>
</dbReference>
<dbReference type="Pfam" id="PF04011">
    <property type="entry name" value="LemA"/>
    <property type="match status" value="1"/>
</dbReference>
<evidence type="ECO:0000256" key="1">
    <source>
        <dbReference type="ARBA" id="ARBA00004167"/>
    </source>
</evidence>
<keyword evidence="8" id="KW-1185">Reference proteome</keyword>
<proteinExistence type="inferred from homology"/>
<organism evidence="7 8">
    <name type="scientific">Thiogranum longum</name>
    <dbReference type="NCBI Taxonomy" id="1537524"/>
    <lineage>
        <taxon>Bacteria</taxon>
        <taxon>Pseudomonadati</taxon>
        <taxon>Pseudomonadota</taxon>
        <taxon>Gammaproteobacteria</taxon>
        <taxon>Chromatiales</taxon>
        <taxon>Ectothiorhodospiraceae</taxon>
        <taxon>Thiogranum</taxon>
    </lineage>
</organism>
<gene>
    <name evidence="7" type="ORF">DFR30_0682</name>
</gene>
<keyword evidence="5 6" id="KW-0472">Membrane</keyword>
<dbReference type="RefSeq" id="WP_132971327.1">
    <property type="nucleotide sequence ID" value="NZ_SMFX01000001.1"/>
</dbReference>
<protein>
    <submittedName>
        <fullName evidence="7">LemA protein</fullName>
    </submittedName>
</protein>
<evidence type="ECO:0000256" key="3">
    <source>
        <dbReference type="ARBA" id="ARBA00022692"/>
    </source>
</evidence>
<evidence type="ECO:0000256" key="5">
    <source>
        <dbReference type="ARBA" id="ARBA00023136"/>
    </source>
</evidence>
<evidence type="ECO:0000256" key="6">
    <source>
        <dbReference type="SAM" id="Phobius"/>
    </source>
</evidence>
<feature type="transmembrane region" description="Helical" evidence="6">
    <location>
        <begin position="6"/>
        <end position="26"/>
    </location>
</feature>
<dbReference type="EMBL" id="SMFX01000001">
    <property type="protein sequence ID" value="TCK17452.1"/>
    <property type="molecule type" value="Genomic_DNA"/>
</dbReference>
<accession>A0A4R1HJQ2</accession>
<dbReference type="Proteomes" id="UP000295707">
    <property type="component" value="Unassembled WGS sequence"/>
</dbReference>
<keyword evidence="4 6" id="KW-1133">Transmembrane helix</keyword>
<comment type="subcellular location">
    <subcellularLocation>
        <location evidence="1">Membrane</location>
        <topology evidence="1">Single-pass membrane protein</topology>
    </subcellularLocation>
</comment>
<dbReference type="PANTHER" id="PTHR34478:SF1">
    <property type="entry name" value="PROTEIN LEMA"/>
    <property type="match status" value="1"/>
</dbReference>
<dbReference type="InterPro" id="IPR023353">
    <property type="entry name" value="LemA-like_dom_sf"/>
</dbReference>
<dbReference type="OrthoDB" id="9804152at2"/>
<dbReference type="GO" id="GO:0016020">
    <property type="term" value="C:membrane"/>
    <property type="evidence" value="ECO:0007669"/>
    <property type="project" value="UniProtKB-SubCell"/>
</dbReference>
<evidence type="ECO:0000313" key="7">
    <source>
        <dbReference type="EMBL" id="TCK17452.1"/>
    </source>
</evidence>
<keyword evidence="3 6" id="KW-0812">Transmembrane</keyword>
<dbReference type="SUPFAM" id="SSF140478">
    <property type="entry name" value="LemA-like"/>
    <property type="match status" value="1"/>
</dbReference>
<comment type="caution">
    <text evidence="7">The sequence shown here is derived from an EMBL/GenBank/DDBJ whole genome shotgun (WGS) entry which is preliminary data.</text>
</comment>
<dbReference type="AlphaFoldDB" id="A0A4R1HJQ2"/>
<evidence type="ECO:0000256" key="4">
    <source>
        <dbReference type="ARBA" id="ARBA00022989"/>
    </source>
</evidence>
<evidence type="ECO:0000256" key="2">
    <source>
        <dbReference type="ARBA" id="ARBA00008854"/>
    </source>
</evidence>
<dbReference type="InterPro" id="IPR007156">
    <property type="entry name" value="MamQ_LemA"/>
</dbReference>
<name>A0A4R1HJQ2_9GAMM</name>
<comment type="similarity">
    <text evidence="2">Belongs to the LemA family.</text>
</comment>
<reference evidence="7 8" key="1">
    <citation type="submission" date="2019-03" db="EMBL/GenBank/DDBJ databases">
        <title>Genomic Encyclopedia of Type Strains, Phase IV (KMG-IV): sequencing the most valuable type-strain genomes for metagenomic binning, comparative biology and taxonomic classification.</title>
        <authorList>
            <person name="Goeker M."/>
        </authorList>
    </citation>
    <scope>NUCLEOTIDE SEQUENCE [LARGE SCALE GENOMIC DNA]</scope>
    <source>
        <strain evidence="7 8">DSM 19610</strain>
    </source>
</reference>
<evidence type="ECO:0000313" key="8">
    <source>
        <dbReference type="Proteomes" id="UP000295707"/>
    </source>
</evidence>
<sequence>MSTGSIFWIVIGLVLVVVLVYGIQIYNRLVSLKHNVSKAWSNIDVLLKQRHDELPKLVEVCKQYMGYEQETLQKVMEARSQVAQAREGGNMPALGAAESRLRLGLGNLFALAEAYPDLKADTTFQHLQDRISALENSIADRREYYNESVNLNNIRIEQFPDVIIASKFGFGPFELLEFSDEETADVNVGRLFNG</sequence>
<dbReference type="PANTHER" id="PTHR34478">
    <property type="entry name" value="PROTEIN LEMA"/>
    <property type="match status" value="1"/>
</dbReference>